<feature type="region of interest" description="Disordered" evidence="4">
    <location>
        <begin position="406"/>
        <end position="429"/>
    </location>
</feature>
<evidence type="ECO:0000313" key="6">
    <source>
        <dbReference type="EMBL" id="KAK6170653.1"/>
    </source>
</evidence>
<feature type="compositionally biased region" description="Low complexity" evidence="4">
    <location>
        <begin position="554"/>
        <end position="564"/>
    </location>
</feature>
<evidence type="ECO:0000256" key="3">
    <source>
        <dbReference type="ARBA" id="ARBA00023038"/>
    </source>
</evidence>
<dbReference type="Pfam" id="PF15936">
    <property type="entry name" value="DUF4749"/>
    <property type="match status" value="1"/>
</dbReference>
<dbReference type="GO" id="GO:0061061">
    <property type="term" value="P:muscle structure development"/>
    <property type="evidence" value="ECO:0007669"/>
    <property type="project" value="TreeGrafter"/>
</dbReference>
<dbReference type="CDD" id="cd23068">
    <property type="entry name" value="PDZ_ZASP52-like"/>
    <property type="match status" value="1"/>
</dbReference>
<feature type="compositionally biased region" description="Basic residues" evidence="4">
    <location>
        <begin position="294"/>
        <end position="307"/>
    </location>
</feature>
<dbReference type="GO" id="GO:0030036">
    <property type="term" value="P:actin cytoskeleton organization"/>
    <property type="evidence" value="ECO:0007669"/>
    <property type="project" value="TreeGrafter"/>
</dbReference>
<comment type="caution">
    <text evidence="6">The sequence shown here is derived from an EMBL/GenBank/DDBJ whole genome shotgun (WGS) entry which is preliminary data.</text>
</comment>
<feature type="compositionally biased region" description="Polar residues" evidence="4">
    <location>
        <begin position="350"/>
        <end position="360"/>
    </location>
</feature>
<feature type="region of interest" description="Disordered" evidence="4">
    <location>
        <begin position="464"/>
        <end position="575"/>
    </location>
</feature>
<feature type="region of interest" description="Disordered" evidence="4">
    <location>
        <begin position="89"/>
        <end position="127"/>
    </location>
</feature>
<dbReference type="PANTHER" id="PTHR24214">
    <property type="entry name" value="PDZ AND LIM DOMAIN PROTEIN ZASP"/>
    <property type="match status" value="1"/>
</dbReference>
<evidence type="ECO:0000259" key="5">
    <source>
        <dbReference type="PROSITE" id="PS50106"/>
    </source>
</evidence>
<feature type="compositionally biased region" description="Polar residues" evidence="4">
    <location>
        <begin position="417"/>
        <end position="429"/>
    </location>
</feature>
<dbReference type="InterPro" id="IPR001478">
    <property type="entry name" value="PDZ"/>
</dbReference>
<evidence type="ECO:0000256" key="1">
    <source>
        <dbReference type="ARBA" id="ARBA00004496"/>
    </source>
</evidence>
<accession>A0AAN8P9G9</accession>
<keyword evidence="3" id="KW-0479">Metal-binding</keyword>
<sequence length="575" mass="63791">MTGTKLQVRLYRDSFATPWGFRLQGGKDLNQPLVVQRVFCNSPAEGQLQRGDIIDSIGIRRGVDLSHKQAQDTLKHGGGQIELAITRPPSGRVGITQPPANITPVQTRAPQQKPQMPQPPSYGHQPKKVTVSKYGGGGPSFGAEYAQGGVPVSTQSRSGNYKPVDQYNMLNRVQGSLDNIILSPRTPEASPSQAPFYQPYQQPYEAPQQQPSYQQQQPYAMSTGERLDRMQQFSEYPGQTGPAYQPQPSPQSRGFRSTAERLEQLEPEDEENTVPVWERRQAFTGPSSYSHVPKPIKPKRSAPKFKKPTGPVIGTDYSKVGIDYAQRGSRPSSGVWQPPPPQPQQQQQQYRQPDATSYTPSPYEDGEPTVPAWRHTLKTSGVKPWDEDLDYGTRKPAPEVHVAPRLVPYDETPNPPQTFTSNNVFDQDTNPNVVHLQYNSPMGLYSNDKVQETIDGQTRIRAQELSSKQPTMKPMQPVKVTQKAPGQKGPVKAPTAPTGERDWSQSAVFRMVAEQGPQPKPAGYGRAPQAQQAPQVQARQPPPPPTLPKPSSQPPQFQQNQFRTPYDDEVGVSDF</sequence>
<dbReference type="InterPro" id="IPR036034">
    <property type="entry name" value="PDZ_sf"/>
</dbReference>
<feature type="compositionally biased region" description="Polar residues" evidence="4">
    <location>
        <begin position="98"/>
        <end position="109"/>
    </location>
</feature>
<dbReference type="GO" id="GO:0031941">
    <property type="term" value="C:filamentous actin"/>
    <property type="evidence" value="ECO:0007669"/>
    <property type="project" value="TreeGrafter"/>
</dbReference>
<dbReference type="GO" id="GO:0005737">
    <property type="term" value="C:cytoplasm"/>
    <property type="evidence" value="ECO:0007669"/>
    <property type="project" value="UniProtKB-SubCell"/>
</dbReference>
<dbReference type="InterPro" id="IPR031847">
    <property type="entry name" value="PDLI1-4/Zasp-like_mid"/>
</dbReference>
<dbReference type="SMART" id="SM00735">
    <property type="entry name" value="ZM"/>
    <property type="match status" value="1"/>
</dbReference>
<dbReference type="InterPro" id="IPR050604">
    <property type="entry name" value="PDZ-LIM_domain"/>
</dbReference>
<evidence type="ECO:0000256" key="2">
    <source>
        <dbReference type="ARBA" id="ARBA00022490"/>
    </source>
</evidence>
<evidence type="ECO:0000256" key="4">
    <source>
        <dbReference type="SAM" id="MobiDB-lite"/>
    </source>
</evidence>
<dbReference type="GO" id="GO:0051371">
    <property type="term" value="F:muscle alpha-actinin binding"/>
    <property type="evidence" value="ECO:0007669"/>
    <property type="project" value="TreeGrafter"/>
</dbReference>
<keyword evidence="2" id="KW-0963">Cytoplasm</keyword>
<dbReference type="Proteomes" id="UP001347796">
    <property type="component" value="Unassembled WGS sequence"/>
</dbReference>
<protein>
    <recommendedName>
        <fullName evidence="5">PDZ domain-containing protein</fullName>
    </recommendedName>
</protein>
<feature type="domain" description="PDZ" evidence="5">
    <location>
        <begin position="7"/>
        <end position="89"/>
    </location>
</feature>
<dbReference type="PROSITE" id="PS50106">
    <property type="entry name" value="PDZ"/>
    <property type="match status" value="1"/>
</dbReference>
<dbReference type="PANTHER" id="PTHR24214:SF38">
    <property type="entry name" value="PDZ AND LIM DOMAIN PROTEIN ZASP-RELATED"/>
    <property type="match status" value="1"/>
</dbReference>
<keyword evidence="7" id="KW-1185">Reference proteome</keyword>
<dbReference type="AlphaFoldDB" id="A0AAN8P9G9"/>
<dbReference type="InterPro" id="IPR006643">
    <property type="entry name" value="Zasp-like_motif"/>
</dbReference>
<keyword evidence="3" id="KW-0862">Zinc</keyword>
<evidence type="ECO:0000313" key="7">
    <source>
        <dbReference type="Proteomes" id="UP001347796"/>
    </source>
</evidence>
<keyword evidence="3" id="KW-0440">LIM domain</keyword>
<feature type="compositionally biased region" description="Pro residues" evidence="4">
    <location>
        <begin position="540"/>
        <end position="553"/>
    </location>
</feature>
<name>A0AAN8P9G9_PATCE</name>
<dbReference type="GO" id="GO:0003779">
    <property type="term" value="F:actin binding"/>
    <property type="evidence" value="ECO:0007669"/>
    <property type="project" value="TreeGrafter"/>
</dbReference>
<feature type="region of interest" description="Disordered" evidence="4">
    <location>
        <begin position="204"/>
        <end position="375"/>
    </location>
</feature>
<organism evidence="6 7">
    <name type="scientific">Patella caerulea</name>
    <name type="common">Rayed Mediterranean limpet</name>
    <dbReference type="NCBI Taxonomy" id="87958"/>
    <lineage>
        <taxon>Eukaryota</taxon>
        <taxon>Metazoa</taxon>
        <taxon>Spiralia</taxon>
        <taxon>Lophotrochozoa</taxon>
        <taxon>Mollusca</taxon>
        <taxon>Gastropoda</taxon>
        <taxon>Patellogastropoda</taxon>
        <taxon>Patelloidea</taxon>
        <taxon>Patellidae</taxon>
        <taxon>Patella</taxon>
    </lineage>
</organism>
<proteinExistence type="predicted"/>
<feature type="compositionally biased region" description="Low complexity" evidence="4">
    <location>
        <begin position="527"/>
        <end position="539"/>
    </location>
</feature>
<dbReference type="SUPFAM" id="SSF50156">
    <property type="entry name" value="PDZ domain-like"/>
    <property type="match status" value="1"/>
</dbReference>
<reference evidence="6 7" key="1">
    <citation type="submission" date="2024-01" db="EMBL/GenBank/DDBJ databases">
        <title>The genome of the rayed Mediterranean limpet Patella caerulea (Linnaeus, 1758).</title>
        <authorList>
            <person name="Anh-Thu Weber A."/>
            <person name="Halstead-Nussloch G."/>
        </authorList>
    </citation>
    <scope>NUCLEOTIDE SEQUENCE [LARGE SCALE GENOMIC DNA]</scope>
    <source>
        <strain evidence="6">AATW-2023a</strain>
        <tissue evidence="6">Whole specimen</tissue>
    </source>
</reference>
<feature type="compositionally biased region" description="Low complexity" evidence="4">
    <location>
        <begin position="204"/>
        <end position="220"/>
    </location>
</feature>
<dbReference type="GO" id="GO:0005912">
    <property type="term" value="C:adherens junction"/>
    <property type="evidence" value="ECO:0007669"/>
    <property type="project" value="TreeGrafter"/>
</dbReference>
<gene>
    <name evidence="6" type="ORF">SNE40_018995</name>
</gene>
<dbReference type="SMART" id="SM00228">
    <property type="entry name" value="PDZ"/>
    <property type="match status" value="1"/>
</dbReference>
<dbReference type="Pfam" id="PF00595">
    <property type="entry name" value="PDZ"/>
    <property type="match status" value="1"/>
</dbReference>
<dbReference type="EMBL" id="JAZGQO010000014">
    <property type="protein sequence ID" value="KAK6170653.1"/>
    <property type="molecule type" value="Genomic_DNA"/>
</dbReference>
<dbReference type="GO" id="GO:0001725">
    <property type="term" value="C:stress fiber"/>
    <property type="evidence" value="ECO:0007669"/>
    <property type="project" value="TreeGrafter"/>
</dbReference>
<comment type="subcellular location">
    <subcellularLocation>
        <location evidence="1">Cytoplasm</location>
    </subcellularLocation>
</comment>
<dbReference type="Gene3D" id="2.30.42.10">
    <property type="match status" value="1"/>
</dbReference>